<dbReference type="FunFam" id="3.90.1530.30:FF:000001">
    <property type="entry name" value="Chromosome partitioning protein ParB"/>
    <property type="match status" value="1"/>
</dbReference>
<feature type="domain" description="ParB-like N-terminal" evidence="6">
    <location>
        <begin position="31"/>
        <end position="120"/>
    </location>
</feature>
<dbReference type="InterPro" id="IPR003115">
    <property type="entry name" value="ParB_N"/>
</dbReference>
<evidence type="ECO:0000256" key="4">
    <source>
        <dbReference type="SAM" id="Coils"/>
    </source>
</evidence>
<dbReference type="AlphaFoldDB" id="A0A3B1E6U7"/>
<evidence type="ECO:0000259" key="6">
    <source>
        <dbReference type="SMART" id="SM00470"/>
    </source>
</evidence>
<dbReference type="Pfam" id="PF17762">
    <property type="entry name" value="HTH_ParB"/>
    <property type="match status" value="1"/>
</dbReference>
<proteinExistence type="inferred from homology"/>
<dbReference type="CDD" id="cd16393">
    <property type="entry name" value="SPO0J_N"/>
    <property type="match status" value="1"/>
</dbReference>
<feature type="coiled-coil region" evidence="4">
    <location>
        <begin position="131"/>
        <end position="158"/>
    </location>
</feature>
<gene>
    <name evidence="7" type="ORF">MNB_ARC-1_513</name>
</gene>
<dbReference type="NCBIfam" id="TIGR00180">
    <property type="entry name" value="parB_part"/>
    <property type="match status" value="1"/>
</dbReference>
<dbReference type="GO" id="GO:0003677">
    <property type="term" value="F:DNA binding"/>
    <property type="evidence" value="ECO:0007669"/>
    <property type="project" value="UniProtKB-KW"/>
</dbReference>
<dbReference type="FunFam" id="1.10.10.2830:FF:000001">
    <property type="entry name" value="Chromosome partitioning protein ParB"/>
    <property type="match status" value="1"/>
</dbReference>
<dbReference type="Gene3D" id="3.90.1530.30">
    <property type="match status" value="1"/>
</dbReference>
<dbReference type="SUPFAM" id="SSF110849">
    <property type="entry name" value="ParB/Sulfiredoxin"/>
    <property type="match status" value="1"/>
</dbReference>
<dbReference type="PANTHER" id="PTHR33375:SF1">
    <property type="entry name" value="CHROMOSOME-PARTITIONING PROTEIN PARB-RELATED"/>
    <property type="match status" value="1"/>
</dbReference>
<dbReference type="InterPro" id="IPR036086">
    <property type="entry name" value="ParB/Sulfiredoxin_sf"/>
</dbReference>
<dbReference type="InterPro" id="IPR042075">
    <property type="entry name" value="KorB_DNA-db"/>
</dbReference>
<keyword evidence="2" id="KW-0159">Chromosome partition</keyword>
<dbReference type="InterPro" id="IPR004437">
    <property type="entry name" value="ParB/RepB/Spo0J"/>
</dbReference>
<name>A0A3B1E6U7_9ZZZZ</name>
<dbReference type="PANTHER" id="PTHR33375">
    <property type="entry name" value="CHROMOSOME-PARTITIONING PROTEIN PARB-RELATED"/>
    <property type="match status" value="1"/>
</dbReference>
<comment type="similarity">
    <text evidence="1">Belongs to the ParB family.</text>
</comment>
<sequence>MQSNKLGKGLGELLGEIEGGGLLDEDNKSLALIDISDISVNPYQPRKYFDDSKLQELAQSIREHGLLQPILVVKTNDIYILIAGERRLRATKLNGDSEIKALVLDYEISYIKELSLIENIQREDLNAIEIAKSYNELIEEYKITHEELANKVKKSRSTITNSIRLLQLPSWIQDKISSKELSAGQSKMLIGLEPKEQKKLVDIIIKDNLPSSQVEQLVKELKNEKTSNSTSSKSTKKQIPNTNNSKNTKIDKILLASKILDNKNIKSSILDNKIIITFDDDKQIDDFLDLIKI</sequence>
<evidence type="ECO:0000256" key="5">
    <source>
        <dbReference type="SAM" id="MobiDB-lite"/>
    </source>
</evidence>
<dbReference type="InterPro" id="IPR041468">
    <property type="entry name" value="HTH_ParB/Spo0J"/>
</dbReference>
<evidence type="ECO:0000313" key="7">
    <source>
        <dbReference type="EMBL" id="VAY86553.1"/>
    </source>
</evidence>
<evidence type="ECO:0000256" key="3">
    <source>
        <dbReference type="ARBA" id="ARBA00023125"/>
    </source>
</evidence>
<organism evidence="7">
    <name type="scientific">hydrothermal vent metagenome</name>
    <dbReference type="NCBI Taxonomy" id="652676"/>
    <lineage>
        <taxon>unclassified sequences</taxon>
        <taxon>metagenomes</taxon>
        <taxon>ecological metagenomes</taxon>
    </lineage>
</organism>
<keyword evidence="3" id="KW-0238">DNA-binding</keyword>
<dbReference type="Pfam" id="PF02195">
    <property type="entry name" value="ParB_N"/>
    <property type="match status" value="1"/>
</dbReference>
<dbReference type="SMART" id="SM00470">
    <property type="entry name" value="ParB"/>
    <property type="match status" value="1"/>
</dbReference>
<keyword evidence="4" id="KW-0175">Coiled coil</keyword>
<feature type="region of interest" description="Disordered" evidence="5">
    <location>
        <begin position="221"/>
        <end position="244"/>
    </location>
</feature>
<evidence type="ECO:0000256" key="1">
    <source>
        <dbReference type="ARBA" id="ARBA00006295"/>
    </source>
</evidence>
<dbReference type="GO" id="GO:0005694">
    <property type="term" value="C:chromosome"/>
    <property type="evidence" value="ECO:0007669"/>
    <property type="project" value="TreeGrafter"/>
</dbReference>
<dbReference type="EMBL" id="UOYO01000014">
    <property type="protein sequence ID" value="VAY86553.1"/>
    <property type="molecule type" value="Genomic_DNA"/>
</dbReference>
<dbReference type="GO" id="GO:0045881">
    <property type="term" value="P:positive regulation of sporulation resulting in formation of a cellular spore"/>
    <property type="evidence" value="ECO:0007669"/>
    <property type="project" value="TreeGrafter"/>
</dbReference>
<reference evidence="7" key="1">
    <citation type="submission" date="2018-10" db="EMBL/GenBank/DDBJ databases">
        <authorList>
            <person name="Aoki K."/>
        </authorList>
    </citation>
    <scope>NUCLEOTIDE SEQUENCE</scope>
</reference>
<protein>
    <submittedName>
        <fullName evidence="7">Chromosome (Plasmid) partitioning protein ParB</fullName>
    </submittedName>
</protein>
<dbReference type="InterPro" id="IPR050336">
    <property type="entry name" value="Chromosome_partition/occlusion"/>
</dbReference>
<evidence type="ECO:0000256" key="2">
    <source>
        <dbReference type="ARBA" id="ARBA00022829"/>
    </source>
</evidence>
<accession>A0A3B1E6U7</accession>
<dbReference type="GO" id="GO:0007059">
    <property type="term" value="P:chromosome segregation"/>
    <property type="evidence" value="ECO:0007669"/>
    <property type="project" value="UniProtKB-KW"/>
</dbReference>
<dbReference type="Gene3D" id="1.10.10.730">
    <property type="entry name" value="KorB DNA-binding domain"/>
    <property type="match status" value="1"/>
</dbReference>